<sequence>MGPKAIQEMVTEYLCKIFSKEMESYSNNKPLSKTRLCRYMHIGAAQANKISIKNTNLYLRQNIKVEMELYFSSVVPTLVWTVRVTRVHSGDVPTYRVVHESSYSVSVFEHSTRNTDALTIFEKSRGIGGLKDLIQRDSSSPTNSAHEDSICNRYFFL</sequence>
<evidence type="ECO:0000313" key="2">
    <source>
        <dbReference type="Proteomes" id="UP001430953"/>
    </source>
</evidence>
<reference evidence="1 2" key="1">
    <citation type="submission" date="2023-03" db="EMBL/GenBank/DDBJ databases">
        <title>High recombination rates correlate with genetic variation in Cardiocondyla obscurior ants.</title>
        <authorList>
            <person name="Errbii M."/>
        </authorList>
    </citation>
    <scope>NUCLEOTIDE SEQUENCE [LARGE SCALE GENOMIC DNA]</scope>
    <source>
        <strain evidence="1">Alpha-2009</strain>
        <tissue evidence="1">Whole body</tissue>
    </source>
</reference>
<name>A0AAW2FH64_9HYME</name>
<proteinExistence type="predicted"/>
<organism evidence="1 2">
    <name type="scientific">Cardiocondyla obscurior</name>
    <dbReference type="NCBI Taxonomy" id="286306"/>
    <lineage>
        <taxon>Eukaryota</taxon>
        <taxon>Metazoa</taxon>
        <taxon>Ecdysozoa</taxon>
        <taxon>Arthropoda</taxon>
        <taxon>Hexapoda</taxon>
        <taxon>Insecta</taxon>
        <taxon>Pterygota</taxon>
        <taxon>Neoptera</taxon>
        <taxon>Endopterygota</taxon>
        <taxon>Hymenoptera</taxon>
        <taxon>Apocrita</taxon>
        <taxon>Aculeata</taxon>
        <taxon>Formicoidea</taxon>
        <taxon>Formicidae</taxon>
        <taxon>Myrmicinae</taxon>
        <taxon>Cardiocondyla</taxon>
    </lineage>
</organism>
<dbReference type="Proteomes" id="UP001430953">
    <property type="component" value="Unassembled WGS sequence"/>
</dbReference>
<gene>
    <name evidence="1" type="ORF">PUN28_011702</name>
</gene>
<dbReference type="AlphaFoldDB" id="A0AAW2FH64"/>
<accession>A0AAW2FH64</accession>
<protein>
    <submittedName>
        <fullName evidence="1">Uncharacterized protein</fullName>
    </submittedName>
</protein>
<dbReference type="EMBL" id="JADYXP020000011">
    <property type="protein sequence ID" value="KAL0114575.1"/>
    <property type="molecule type" value="Genomic_DNA"/>
</dbReference>
<comment type="caution">
    <text evidence="1">The sequence shown here is derived from an EMBL/GenBank/DDBJ whole genome shotgun (WGS) entry which is preliminary data.</text>
</comment>
<evidence type="ECO:0000313" key="1">
    <source>
        <dbReference type="EMBL" id="KAL0114575.1"/>
    </source>
</evidence>
<keyword evidence="2" id="KW-1185">Reference proteome</keyword>